<dbReference type="InterPro" id="IPR032872">
    <property type="entry name" value="WAK_assoc_C"/>
</dbReference>
<evidence type="ECO:0000313" key="4">
    <source>
        <dbReference type="Proteomes" id="UP001314170"/>
    </source>
</evidence>
<keyword evidence="1" id="KW-0325">Glycoprotein</keyword>
<accession>A0AAV1SW84</accession>
<comment type="caution">
    <text evidence="3">The sequence shown here is derived from an EMBL/GenBank/DDBJ whole genome shotgun (WGS) entry which is preliminary data.</text>
</comment>
<dbReference type="Pfam" id="PF14380">
    <property type="entry name" value="WAK_assoc"/>
    <property type="match status" value="1"/>
</dbReference>
<sequence>MKWWPRGREREREAASHWRFAGSLGFGLGAAKAMLNLKEEAMRVEQRVSTLAMLDHDPLLGSASEKCETGVVAPVELYRGENVGIERMLERGFVLNWTASNCSTCEKSGGKCGFDSSTYHFKCFCPDRPHAQYCNSGESF</sequence>
<evidence type="ECO:0000256" key="1">
    <source>
        <dbReference type="ARBA" id="ARBA00023180"/>
    </source>
</evidence>
<protein>
    <recommendedName>
        <fullName evidence="2">Wall-associated receptor kinase C-terminal domain-containing protein</fullName>
    </recommendedName>
</protein>
<dbReference type="PANTHER" id="PTHR33138:SF27">
    <property type="entry name" value="WALL-ASSOCIATED RECEPTOR KINASE C-TERMINAL DOMAIN-CONTAINING PROTEIN"/>
    <property type="match status" value="1"/>
</dbReference>
<dbReference type="Proteomes" id="UP001314170">
    <property type="component" value="Unassembled WGS sequence"/>
</dbReference>
<dbReference type="PANTHER" id="PTHR33138">
    <property type="entry name" value="OS01G0690200 PROTEIN"/>
    <property type="match status" value="1"/>
</dbReference>
<evidence type="ECO:0000259" key="2">
    <source>
        <dbReference type="Pfam" id="PF14380"/>
    </source>
</evidence>
<feature type="domain" description="Wall-associated receptor kinase C-terminal" evidence="2">
    <location>
        <begin position="60"/>
        <end position="128"/>
    </location>
</feature>
<keyword evidence="4" id="KW-1185">Reference proteome</keyword>
<dbReference type="AlphaFoldDB" id="A0AAV1SW84"/>
<organism evidence="3 4">
    <name type="scientific">Dovyalis caffra</name>
    <dbReference type="NCBI Taxonomy" id="77055"/>
    <lineage>
        <taxon>Eukaryota</taxon>
        <taxon>Viridiplantae</taxon>
        <taxon>Streptophyta</taxon>
        <taxon>Embryophyta</taxon>
        <taxon>Tracheophyta</taxon>
        <taxon>Spermatophyta</taxon>
        <taxon>Magnoliopsida</taxon>
        <taxon>eudicotyledons</taxon>
        <taxon>Gunneridae</taxon>
        <taxon>Pentapetalae</taxon>
        <taxon>rosids</taxon>
        <taxon>fabids</taxon>
        <taxon>Malpighiales</taxon>
        <taxon>Salicaceae</taxon>
        <taxon>Flacourtieae</taxon>
        <taxon>Dovyalis</taxon>
    </lineage>
</organism>
<dbReference type="EMBL" id="CAWUPB010001199">
    <property type="protein sequence ID" value="CAK7357418.1"/>
    <property type="molecule type" value="Genomic_DNA"/>
</dbReference>
<proteinExistence type="predicted"/>
<gene>
    <name evidence="3" type="ORF">DCAF_LOCUS27706</name>
</gene>
<evidence type="ECO:0000313" key="3">
    <source>
        <dbReference type="EMBL" id="CAK7357418.1"/>
    </source>
</evidence>
<name>A0AAV1SW84_9ROSI</name>
<reference evidence="3 4" key="1">
    <citation type="submission" date="2024-01" db="EMBL/GenBank/DDBJ databases">
        <authorList>
            <person name="Waweru B."/>
        </authorList>
    </citation>
    <scope>NUCLEOTIDE SEQUENCE [LARGE SCALE GENOMIC DNA]</scope>
</reference>